<reference evidence="6 7" key="1">
    <citation type="submission" date="2020-11" db="EMBL/GenBank/DDBJ databases">
        <title>Streptomyces spirodelae sp. nov., isolated from duckweed.</title>
        <authorList>
            <person name="Saimee Y."/>
            <person name="Duangmal K."/>
        </authorList>
    </citation>
    <scope>NUCLEOTIDE SEQUENCE [LARGE SCALE GENOMIC DNA]</scope>
    <source>
        <strain evidence="6 7">S16-07</strain>
    </source>
</reference>
<comment type="similarity">
    <text evidence="1">Belongs to the LysR transcriptional regulatory family.</text>
</comment>
<dbReference type="RefSeq" id="WP_209239188.1">
    <property type="nucleotide sequence ID" value="NZ_JADKMA010000040.1"/>
</dbReference>
<name>A0ABS3X9P4_9ACTN</name>
<dbReference type="Pfam" id="PF03466">
    <property type="entry name" value="LysR_substrate"/>
    <property type="match status" value="1"/>
</dbReference>
<evidence type="ECO:0000313" key="7">
    <source>
        <dbReference type="Proteomes" id="UP001519064"/>
    </source>
</evidence>
<gene>
    <name evidence="6" type="ORF">ITI46_10505</name>
</gene>
<evidence type="ECO:0000256" key="4">
    <source>
        <dbReference type="ARBA" id="ARBA00023163"/>
    </source>
</evidence>
<evidence type="ECO:0000259" key="5">
    <source>
        <dbReference type="PROSITE" id="PS50931"/>
    </source>
</evidence>
<organism evidence="6 7">
    <name type="scientific">Streptomyces oryzae</name>
    <dbReference type="NCBI Taxonomy" id="1434886"/>
    <lineage>
        <taxon>Bacteria</taxon>
        <taxon>Bacillati</taxon>
        <taxon>Actinomycetota</taxon>
        <taxon>Actinomycetes</taxon>
        <taxon>Kitasatosporales</taxon>
        <taxon>Streptomycetaceae</taxon>
        <taxon>Streptomyces</taxon>
    </lineage>
</organism>
<keyword evidence="3" id="KW-0238">DNA-binding</keyword>
<keyword evidence="2" id="KW-0805">Transcription regulation</keyword>
<dbReference type="Proteomes" id="UP001519064">
    <property type="component" value="Unassembled WGS sequence"/>
</dbReference>
<dbReference type="InterPro" id="IPR000847">
    <property type="entry name" value="LysR_HTH_N"/>
</dbReference>
<dbReference type="Gene3D" id="1.10.10.10">
    <property type="entry name" value="Winged helix-like DNA-binding domain superfamily/Winged helix DNA-binding domain"/>
    <property type="match status" value="1"/>
</dbReference>
<protein>
    <submittedName>
        <fullName evidence="6">LysR family transcriptional regulator</fullName>
    </submittedName>
</protein>
<evidence type="ECO:0000256" key="3">
    <source>
        <dbReference type="ARBA" id="ARBA00023125"/>
    </source>
</evidence>
<dbReference type="SUPFAM" id="SSF46785">
    <property type="entry name" value="Winged helix' DNA-binding domain"/>
    <property type="match status" value="1"/>
</dbReference>
<proteinExistence type="inferred from homology"/>
<evidence type="ECO:0000313" key="6">
    <source>
        <dbReference type="EMBL" id="MBO8192093.1"/>
    </source>
</evidence>
<feature type="domain" description="HTH lysR-type" evidence="5">
    <location>
        <begin position="2"/>
        <end position="59"/>
    </location>
</feature>
<dbReference type="EMBL" id="JADKMA010000040">
    <property type="protein sequence ID" value="MBO8192093.1"/>
    <property type="molecule type" value="Genomic_DNA"/>
</dbReference>
<keyword evidence="7" id="KW-1185">Reference proteome</keyword>
<dbReference type="SUPFAM" id="SSF53850">
    <property type="entry name" value="Periplasmic binding protein-like II"/>
    <property type="match status" value="1"/>
</dbReference>
<dbReference type="Gene3D" id="3.40.190.10">
    <property type="entry name" value="Periplasmic binding protein-like II"/>
    <property type="match status" value="2"/>
</dbReference>
<sequence>MLTPPQLQAICEVVAAGSFRTAAQRLGYTPSAVSQQISTVERALGVPLFERSPRSVRPTPAGLQLARRAGRLLADLSATENEMRAYAAAERGRLRLGSFWSAGFRLVPTVLTGFLRDRPEVEVRYEEGDPQVTVPAVLEGRLDLAVIFEYGVVPHSWPEGLEHTLVLEEPLYLLLPAGHPLAGRPHIRLAELRNERWISYHEDTDAARCLRHICAAGGFLPEVLFRTNDYNLPYELVRQGLGVAIAPELAVPEPPAAAPDTSGTRLVRLTDPTHTRRVYATRRTTDPNPFLPQALTLLHTAAAGLPERPEGECHTATG</sequence>
<comment type="caution">
    <text evidence="6">The sequence shown here is derived from an EMBL/GenBank/DDBJ whole genome shotgun (WGS) entry which is preliminary data.</text>
</comment>
<dbReference type="PANTHER" id="PTHR30346">
    <property type="entry name" value="TRANSCRIPTIONAL DUAL REGULATOR HCAR-RELATED"/>
    <property type="match status" value="1"/>
</dbReference>
<dbReference type="PANTHER" id="PTHR30346:SF29">
    <property type="entry name" value="LYSR SUBSTRATE-BINDING"/>
    <property type="match status" value="1"/>
</dbReference>
<dbReference type="PROSITE" id="PS50931">
    <property type="entry name" value="HTH_LYSR"/>
    <property type="match status" value="1"/>
</dbReference>
<dbReference type="InterPro" id="IPR036390">
    <property type="entry name" value="WH_DNA-bd_sf"/>
</dbReference>
<evidence type="ECO:0000256" key="1">
    <source>
        <dbReference type="ARBA" id="ARBA00009437"/>
    </source>
</evidence>
<dbReference type="Pfam" id="PF00126">
    <property type="entry name" value="HTH_1"/>
    <property type="match status" value="1"/>
</dbReference>
<keyword evidence="4" id="KW-0804">Transcription</keyword>
<accession>A0ABS3X9P4</accession>
<dbReference type="InterPro" id="IPR005119">
    <property type="entry name" value="LysR_subst-bd"/>
</dbReference>
<dbReference type="InterPro" id="IPR036388">
    <property type="entry name" value="WH-like_DNA-bd_sf"/>
</dbReference>
<evidence type="ECO:0000256" key="2">
    <source>
        <dbReference type="ARBA" id="ARBA00023015"/>
    </source>
</evidence>